<feature type="transmembrane region" description="Helical" evidence="1">
    <location>
        <begin position="228"/>
        <end position="252"/>
    </location>
</feature>
<feature type="transmembrane region" description="Helical" evidence="1">
    <location>
        <begin position="109"/>
        <end position="129"/>
    </location>
</feature>
<dbReference type="InterPro" id="IPR018580">
    <property type="entry name" value="Uncharacterised_YfhO"/>
</dbReference>
<comment type="caution">
    <text evidence="2">The sequence shown here is derived from an EMBL/GenBank/DDBJ whole genome shotgun (WGS) entry which is preliminary data.</text>
</comment>
<dbReference type="PROSITE" id="PS00650">
    <property type="entry name" value="G_PROTEIN_RECEP_F2_2"/>
    <property type="match status" value="1"/>
</dbReference>
<reference evidence="2 3" key="1">
    <citation type="submission" date="2017-05" db="EMBL/GenBank/DDBJ databases">
        <title>Vagococcus spp. assemblies.</title>
        <authorList>
            <person name="Gulvik C.A."/>
        </authorList>
    </citation>
    <scope>NUCLEOTIDE SEQUENCE [LARGE SCALE GENOMIC DNA]</scope>
    <source>
        <strain evidence="2 3">CCUG 51432</strain>
    </source>
</reference>
<feature type="transmembrane region" description="Helical" evidence="1">
    <location>
        <begin position="189"/>
        <end position="216"/>
    </location>
</feature>
<feature type="transmembrane region" description="Helical" evidence="1">
    <location>
        <begin position="407"/>
        <end position="428"/>
    </location>
</feature>
<keyword evidence="1" id="KW-1133">Transmembrane helix</keyword>
<name>A0A430AZR4_9ENTE</name>
<evidence type="ECO:0000313" key="2">
    <source>
        <dbReference type="EMBL" id="RSU13549.1"/>
    </source>
</evidence>
<gene>
    <name evidence="2" type="ORF">CBF29_04665</name>
</gene>
<feature type="transmembrane region" description="Helical" evidence="1">
    <location>
        <begin position="82"/>
        <end position="102"/>
    </location>
</feature>
<protein>
    <submittedName>
        <fullName evidence="2">Copper ABC transporter permease</fullName>
    </submittedName>
</protein>
<dbReference type="RefSeq" id="WP_126807880.1">
    <property type="nucleotide sequence ID" value="NZ_NGKA01000005.1"/>
</dbReference>
<evidence type="ECO:0000256" key="1">
    <source>
        <dbReference type="SAM" id="Phobius"/>
    </source>
</evidence>
<keyword evidence="1" id="KW-0812">Transmembrane</keyword>
<dbReference type="PANTHER" id="PTHR38454:SF1">
    <property type="entry name" value="INTEGRAL MEMBRANE PROTEIN"/>
    <property type="match status" value="1"/>
</dbReference>
<feature type="transmembrane region" description="Helical" evidence="1">
    <location>
        <begin position="15"/>
        <end position="37"/>
    </location>
</feature>
<sequence length="874" mass="99385">MNTTLKSIISKEKKYWLAAFLLPVVVMVISLLTVGVYPGSDISIMASDSFSQFSNFHASFHNVLTGKQSIFYTWNASLGLNYLALISYYLGGVFTPLVALVPNQFMPDTLYFLTLLKFGFSGLSFWIFSRNTYKVAPIFHVGMSTIYALMAFSVVHSELVMWQDTFVWLPLILLGIHRLMDSRNPRLLFISYFILFVSNFYFGFMVGVFSLLYYFARLLTDWKKYKNSLPHYFLTSFLAGFASMIIILPTLLDLRANGETLTEITKWKTPDSSWFDLIVKNMVGVYDTTKYGSIPFIYIGLLPLIFCTFYFISRKIPGKNKLLFGGILALLIASFYLEPLNLFWHGFHAPNMFLFRYSFLLSVLVIVLAGYALEVFRREDFLLLASIIIGWSLLFIAAFSFKAPADYSYVTVSHLAITVGLLMGYLILSVLYDYMTGKHRFSKNSKRFFTLIVSAFVFAEVTINSIQLVQGILDDWNYPSRSLYTEPYKDYKNAVDTVKNKDDDEFYRMENLTPVSSNDAFNYGFSGVSMFSSIRNRNTSNFLNTLGFRSRGTNLNIRYSNNTLIMDSLLGIRYNQTKNNLFKYGFGIDYHNETYTMYRNQFAASLGILTDNSIYSVSFPENDNLSSQESLLNQLAGTNASYFSHISPEVIGTDNTQLTMTDNTLNIREKEKDQGQSITWTVNMPAQKQAYLSLFPKNFSELDGAHAELTVNGINQTSQINISGQYYDLGYFPNDSTVEFTVTFTGSKSLSFIKPPIILLDIPAYEEAMTGIQKNNVPFQVTGRKANAAVSVEENSVLFTTIPYDKGWSAKVNGKKVEIKEFKNAFITLPLEKGVNTIELTFLPQGFLIGLLLCIGSILIFIIYERKLKNREKT</sequence>
<feature type="transmembrane region" description="Helical" evidence="1">
    <location>
        <begin position="353"/>
        <end position="374"/>
    </location>
</feature>
<evidence type="ECO:0000313" key="3">
    <source>
        <dbReference type="Proteomes" id="UP000287605"/>
    </source>
</evidence>
<feature type="transmembrane region" description="Helical" evidence="1">
    <location>
        <begin position="448"/>
        <end position="473"/>
    </location>
</feature>
<keyword evidence="3" id="KW-1185">Reference proteome</keyword>
<feature type="transmembrane region" description="Helical" evidence="1">
    <location>
        <begin position="842"/>
        <end position="864"/>
    </location>
</feature>
<organism evidence="2 3">
    <name type="scientific">Vagococcus elongatus</name>
    <dbReference type="NCBI Taxonomy" id="180344"/>
    <lineage>
        <taxon>Bacteria</taxon>
        <taxon>Bacillati</taxon>
        <taxon>Bacillota</taxon>
        <taxon>Bacilli</taxon>
        <taxon>Lactobacillales</taxon>
        <taxon>Enterococcaceae</taxon>
        <taxon>Vagococcus</taxon>
    </lineage>
</organism>
<dbReference type="Pfam" id="PF09586">
    <property type="entry name" value="YfhO"/>
    <property type="match status" value="1"/>
</dbReference>
<dbReference type="AlphaFoldDB" id="A0A430AZR4"/>
<accession>A0A430AZR4</accession>
<dbReference type="EMBL" id="NGKA01000005">
    <property type="protein sequence ID" value="RSU13549.1"/>
    <property type="molecule type" value="Genomic_DNA"/>
</dbReference>
<dbReference type="OrthoDB" id="9815466at2"/>
<feature type="transmembrane region" description="Helical" evidence="1">
    <location>
        <begin position="135"/>
        <end position="152"/>
    </location>
</feature>
<keyword evidence="1" id="KW-0472">Membrane</keyword>
<dbReference type="PANTHER" id="PTHR38454">
    <property type="entry name" value="INTEGRAL MEMBRANE PROTEIN-RELATED"/>
    <property type="match status" value="1"/>
</dbReference>
<dbReference type="Proteomes" id="UP000287605">
    <property type="component" value="Unassembled WGS sequence"/>
</dbReference>
<dbReference type="GO" id="GO:0004930">
    <property type="term" value="F:G protein-coupled receptor activity"/>
    <property type="evidence" value="ECO:0007669"/>
    <property type="project" value="InterPro"/>
</dbReference>
<feature type="transmembrane region" description="Helical" evidence="1">
    <location>
        <begin position="324"/>
        <end position="347"/>
    </location>
</feature>
<proteinExistence type="predicted"/>
<dbReference type="InterPro" id="IPR017983">
    <property type="entry name" value="GPCR_2_secretin-like_CS"/>
</dbReference>
<feature type="transmembrane region" description="Helical" evidence="1">
    <location>
        <begin position="291"/>
        <end position="312"/>
    </location>
</feature>
<feature type="transmembrane region" description="Helical" evidence="1">
    <location>
        <begin position="381"/>
        <end position="401"/>
    </location>
</feature>